<evidence type="ECO:0000259" key="4">
    <source>
        <dbReference type="PROSITE" id="PS01124"/>
    </source>
</evidence>
<comment type="caution">
    <text evidence="5">The sequence shown here is derived from an EMBL/GenBank/DDBJ whole genome shotgun (WGS) entry which is preliminary data.</text>
</comment>
<evidence type="ECO:0000313" key="6">
    <source>
        <dbReference type="Proteomes" id="UP000075025"/>
    </source>
</evidence>
<dbReference type="Pfam" id="PF12833">
    <property type="entry name" value="HTH_18"/>
    <property type="match status" value="1"/>
</dbReference>
<dbReference type="InterPro" id="IPR009057">
    <property type="entry name" value="Homeodomain-like_sf"/>
</dbReference>
<dbReference type="Gene3D" id="1.10.10.60">
    <property type="entry name" value="Homeodomain-like"/>
    <property type="match status" value="1"/>
</dbReference>
<evidence type="ECO:0000256" key="1">
    <source>
        <dbReference type="ARBA" id="ARBA00023015"/>
    </source>
</evidence>
<keyword evidence="2" id="KW-0238">DNA-binding</keyword>
<dbReference type="EMBL" id="LDRT01000069">
    <property type="protein sequence ID" value="KTR93911.1"/>
    <property type="molecule type" value="Genomic_DNA"/>
</dbReference>
<organism evidence="5 6">
    <name type="scientific">Microbacterium testaceum</name>
    <name type="common">Aureobacterium testaceum</name>
    <name type="synonym">Brevibacterium testaceum</name>
    <dbReference type="NCBI Taxonomy" id="2033"/>
    <lineage>
        <taxon>Bacteria</taxon>
        <taxon>Bacillati</taxon>
        <taxon>Actinomycetota</taxon>
        <taxon>Actinomycetes</taxon>
        <taxon>Micrococcales</taxon>
        <taxon>Microbacteriaceae</taxon>
        <taxon>Microbacterium</taxon>
    </lineage>
</organism>
<keyword evidence="3" id="KW-0804">Transcription</keyword>
<dbReference type="InterPro" id="IPR035418">
    <property type="entry name" value="AraC-bd_2"/>
</dbReference>
<dbReference type="SMART" id="SM00342">
    <property type="entry name" value="HTH_ARAC"/>
    <property type="match status" value="1"/>
</dbReference>
<dbReference type="PATRIC" id="fig|2033.6.peg.3322"/>
<dbReference type="Pfam" id="PF14525">
    <property type="entry name" value="AraC_binding_2"/>
    <property type="match status" value="1"/>
</dbReference>
<dbReference type="RefSeq" id="WP_058624069.1">
    <property type="nucleotide sequence ID" value="NZ_LDRT01000069.1"/>
</dbReference>
<reference evidence="5 6" key="1">
    <citation type="journal article" date="2016" name="Front. Microbiol.">
        <title>Genomic Resource of Rice Seed Associated Bacteria.</title>
        <authorList>
            <person name="Midha S."/>
            <person name="Bansal K."/>
            <person name="Sharma S."/>
            <person name="Kumar N."/>
            <person name="Patil P.P."/>
            <person name="Chaudhry V."/>
            <person name="Patil P.B."/>
        </authorList>
    </citation>
    <scope>NUCLEOTIDE SEQUENCE [LARGE SCALE GENOMIC DNA]</scope>
    <source>
        <strain evidence="5 6">NS220</strain>
    </source>
</reference>
<keyword evidence="1" id="KW-0805">Transcription regulation</keyword>
<dbReference type="GO" id="GO:0043565">
    <property type="term" value="F:sequence-specific DNA binding"/>
    <property type="evidence" value="ECO:0007669"/>
    <property type="project" value="InterPro"/>
</dbReference>
<evidence type="ECO:0000313" key="5">
    <source>
        <dbReference type="EMBL" id="KTR93911.1"/>
    </source>
</evidence>
<dbReference type="PROSITE" id="PS01124">
    <property type="entry name" value="HTH_ARAC_FAMILY_2"/>
    <property type="match status" value="1"/>
</dbReference>
<dbReference type="PANTHER" id="PTHR46796">
    <property type="entry name" value="HTH-TYPE TRANSCRIPTIONAL ACTIVATOR RHAS-RELATED"/>
    <property type="match status" value="1"/>
</dbReference>
<dbReference type="SUPFAM" id="SSF46689">
    <property type="entry name" value="Homeodomain-like"/>
    <property type="match status" value="1"/>
</dbReference>
<dbReference type="PANTHER" id="PTHR46796:SF6">
    <property type="entry name" value="ARAC SUBFAMILY"/>
    <property type="match status" value="1"/>
</dbReference>
<feature type="domain" description="HTH araC/xylS-type" evidence="4">
    <location>
        <begin position="201"/>
        <end position="299"/>
    </location>
</feature>
<dbReference type="Proteomes" id="UP000075025">
    <property type="component" value="Unassembled WGS sequence"/>
</dbReference>
<gene>
    <name evidence="5" type="ORF">NS220_10905</name>
</gene>
<proteinExistence type="predicted"/>
<name>A0A147EWA6_MICTE</name>
<sequence length="307" mass="33321">MVRRTAASVSEWEALSSAAFVPLRVTADGAFTAHLDHRGRARAAMSSVRSGACRVLRDPTTTSAPADDLALFSFQYGGRNLVDQNDRQAVVAPGDGVLYLTRSPYELLFPGPSDLIVLQVPTDWLGMPTSALSALSARAMSTRSNAALRTASRLVRSQFGGAPLFEDEGRTLRVATELLVAALRREGRRGAPGLSHDALYASFRRTIAENLDDPLLGVPAIADLHGVSVRTVHQVFAERSERAAALVRTLRTARARTLLRETALPVPDVAVRCGIPDPTVFARTFRREVGQSPTQFRAAQRERSRHS</sequence>
<accession>A0A147EWA6</accession>
<evidence type="ECO:0000256" key="2">
    <source>
        <dbReference type="ARBA" id="ARBA00023125"/>
    </source>
</evidence>
<dbReference type="GO" id="GO:0003700">
    <property type="term" value="F:DNA-binding transcription factor activity"/>
    <property type="evidence" value="ECO:0007669"/>
    <property type="project" value="InterPro"/>
</dbReference>
<dbReference type="InterPro" id="IPR050204">
    <property type="entry name" value="AraC_XylS_family_regulators"/>
</dbReference>
<dbReference type="AlphaFoldDB" id="A0A147EWA6"/>
<evidence type="ECO:0000256" key="3">
    <source>
        <dbReference type="ARBA" id="ARBA00023163"/>
    </source>
</evidence>
<protein>
    <recommendedName>
        <fullName evidence="4">HTH araC/xylS-type domain-containing protein</fullName>
    </recommendedName>
</protein>
<dbReference type="OrthoDB" id="186135at2"/>
<dbReference type="InterPro" id="IPR018060">
    <property type="entry name" value="HTH_AraC"/>
</dbReference>